<evidence type="ECO:0000256" key="3">
    <source>
        <dbReference type="ARBA" id="ARBA00022777"/>
    </source>
</evidence>
<keyword evidence="1 9" id="KW-0808">Transferase</keyword>
<evidence type="ECO:0000256" key="2">
    <source>
        <dbReference type="ARBA" id="ARBA00022741"/>
    </source>
</evidence>
<evidence type="ECO:0000256" key="6">
    <source>
        <dbReference type="SAM" id="MobiDB-lite"/>
    </source>
</evidence>
<dbReference type="GO" id="GO:0004674">
    <property type="term" value="F:protein serine/threonine kinase activity"/>
    <property type="evidence" value="ECO:0007669"/>
    <property type="project" value="UniProtKB-EC"/>
</dbReference>
<feature type="region of interest" description="Disordered" evidence="6">
    <location>
        <begin position="97"/>
        <end position="134"/>
    </location>
</feature>
<dbReference type="PROSITE" id="PS50011">
    <property type="entry name" value="PROTEIN_KINASE_DOM"/>
    <property type="match status" value="1"/>
</dbReference>
<keyword evidence="10" id="KW-1185">Reference proteome</keyword>
<dbReference type="EC" id="2.7.11.1" evidence="9"/>
<gene>
    <name evidence="9" type="ORF">FHS27_000533</name>
</gene>
<dbReference type="Proteomes" id="UP000536179">
    <property type="component" value="Unassembled WGS sequence"/>
</dbReference>
<keyword evidence="7" id="KW-1133">Transmembrane helix</keyword>
<evidence type="ECO:0000256" key="7">
    <source>
        <dbReference type="SAM" id="Phobius"/>
    </source>
</evidence>
<dbReference type="InterPro" id="IPR017441">
    <property type="entry name" value="Protein_kinase_ATP_BS"/>
</dbReference>
<evidence type="ECO:0000259" key="8">
    <source>
        <dbReference type="PROSITE" id="PS50011"/>
    </source>
</evidence>
<dbReference type="RefSeq" id="WP_184301348.1">
    <property type="nucleotide sequence ID" value="NZ_JACHXU010000002.1"/>
</dbReference>
<sequence>MPSRRLHDSETLRSRIQTGTNRRLVSWFAAAYLVVMFTTMIWVTRKLDHSMRRLTGRSIQSILVGNVARVRLHIVELERDAEQLLANSSIRTSLVESLTVDSPAPNPQVTRTGGTAATDGDEESDTANRGPQKSLITRHPLTGGWILTDGAGRVVASDDEARIGTFSQWTDHNRMQLLGNKSTLVLPPLQSDTPTMSVLSPLTEENQLLGAFGWLIDPRRYLSARMSITPTDATYVFDRQARMLTRSRFGSRLPFSALETDEEPTAWQPILIRDPGRFLESPEEITADELARRPLTQMADQATRGSAGVNTDGYNDYRGVRVVGAWQWLPEFNLGMAMEIDADEAFAPVNILRRVIVGLFGLLTLAGLCVAGLALWSARLQERLQDRDRGRRRLGQYELTELLGAGGMGSVYRGRHQYLRRDVAIKVLEGEDLSRQSIERFRREVQLTSTLRHPNTIAIYDYGQAHRLFHHNIEEGTHDTDSVFYYVMEYIDGISLQQLIDFYGPQDPTRVIHLLLQICGSIAEAHDAGLIHRDIKPANILLSAQTNSWDFIKVLDFGLVKDLGRVDDTVALTMTRSDSITGTPLYMAPETIRDPTAASMSGDLYSIGAVGYALLTGQTTYDGDSAIDLCLKQLERAPVRPETRLGRVLPDGLQNLIMECLSLQSDSRPASVNELVTRLDALPESGRWTQADSALWWETVFEANRQRTPVETKNPTLADHPLNSAP</sequence>
<organism evidence="9 10">
    <name type="scientific">Aporhodopirellula rubra</name>
    <dbReference type="NCBI Taxonomy" id="980271"/>
    <lineage>
        <taxon>Bacteria</taxon>
        <taxon>Pseudomonadati</taxon>
        <taxon>Planctomycetota</taxon>
        <taxon>Planctomycetia</taxon>
        <taxon>Pirellulales</taxon>
        <taxon>Pirellulaceae</taxon>
        <taxon>Aporhodopirellula</taxon>
    </lineage>
</organism>
<dbReference type="PROSITE" id="PS00107">
    <property type="entry name" value="PROTEIN_KINASE_ATP"/>
    <property type="match status" value="1"/>
</dbReference>
<feature type="binding site" evidence="5">
    <location>
        <position position="426"/>
    </location>
    <ligand>
        <name>ATP</name>
        <dbReference type="ChEBI" id="CHEBI:30616"/>
    </ligand>
</feature>
<feature type="region of interest" description="Disordered" evidence="6">
    <location>
        <begin position="707"/>
        <end position="726"/>
    </location>
</feature>
<dbReference type="CDD" id="cd14014">
    <property type="entry name" value="STKc_PknB_like"/>
    <property type="match status" value="1"/>
</dbReference>
<dbReference type="GO" id="GO:0005524">
    <property type="term" value="F:ATP binding"/>
    <property type="evidence" value="ECO:0007669"/>
    <property type="project" value="UniProtKB-UniRule"/>
</dbReference>
<feature type="domain" description="Protein kinase" evidence="8">
    <location>
        <begin position="397"/>
        <end position="682"/>
    </location>
</feature>
<evidence type="ECO:0000256" key="4">
    <source>
        <dbReference type="ARBA" id="ARBA00022840"/>
    </source>
</evidence>
<dbReference type="InterPro" id="IPR008271">
    <property type="entry name" value="Ser/Thr_kinase_AS"/>
</dbReference>
<feature type="transmembrane region" description="Helical" evidence="7">
    <location>
        <begin position="24"/>
        <end position="43"/>
    </location>
</feature>
<evidence type="ECO:0000313" key="10">
    <source>
        <dbReference type="Proteomes" id="UP000536179"/>
    </source>
</evidence>
<evidence type="ECO:0000313" key="9">
    <source>
        <dbReference type="EMBL" id="MBB3204766.1"/>
    </source>
</evidence>
<keyword evidence="7" id="KW-0812">Transmembrane</keyword>
<dbReference type="Gene3D" id="1.10.510.10">
    <property type="entry name" value="Transferase(Phosphotransferase) domain 1"/>
    <property type="match status" value="1"/>
</dbReference>
<dbReference type="PANTHER" id="PTHR43289:SF6">
    <property type="entry name" value="SERINE_THREONINE-PROTEIN KINASE NEKL-3"/>
    <property type="match status" value="1"/>
</dbReference>
<dbReference type="SUPFAM" id="SSF56112">
    <property type="entry name" value="Protein kinase-like (PK-like)"/>
    <property type="match status" value="1"/>
</dbReference>
<dbReference type="AlphaFoldDB" id="A0A7W5DUF8"/>
<dbReference type="InterPro" id="IPR011009">
    <property type="entry name" value="Kinase-like_dom_sf"/>
</dbReference>
<keyword evidence="2 5" id="KW-0547">Nucleotide-binding</keyword>
<keyword evidence="3 9" id="KW-0418">Kinase</keyword>
<dbReference type="Pfam" id="PF00069">
    <property type="entry name" value="Pkinase"/>
    <property type="match status" value="1"/>
</dbReference>
<keyword evidence="7" id="KW-0472">Membrane</keyword>
<protein>
    <submittedName>
        <fullName evidence="9">Serine/threonine-protein kinase</fullName>
        <ecNumber evidence="9">2.7.11.1</ecNumber>
    </submittedName>
</protein>
<dbReference type="InterPro" id="IPR000719">
    <property type="entry name" value="Prot_kinase_dom"/>
</dbReference>
<evidence type="ECO:0000256" key="1">
    <source>
        <dbReference type="ARBA" id="ARBA00022679"/>
    </source>
</evidence>
<dbReference type="Gene3D" id="3.30.200.20">
    <property type="entry name" value="Phosphorylase Kinase, domain 1"/>
    <property type="match status" value="1"/>
</dbReference>
<proteinExistence type="predicted"/>
<dbReference type="PANTHER" id="PTHR43289">
    <property type="entry name" value="MITOGEN-ACTIVATED PROTEIN KINASE KINASE KINASE 20-RELATED"/>
    <property type="match status" value="1"/>
</dbReference>
<accession>A0A7W5DUF8</accession>
<feature type="transmembrane region" description="Helical" evidence="7">
    <location>
        <begin position="355"/>
        <end position="376"/>
    </location>
</feature>
<name>A0A7W5DUF8_9BACT</name>
<dbReference type="EMBL" id="JACHXU010000002">
    <property type="protein sequence ID" value="MBB3204766.1"/>
    <property type="molecule type" value="Genomic_DNA"/>
</dbReference>
<dbReference type="SMART" id="SM00220">
    <property type="entry name" value="S_TKc"/>
    <property type="match status" value="1"/>
</dbReference>
<reference evidence="9 10" key="1">
    <citation type="submission" date="2020-08" db="EMBL/GenBank/DDBJ databases">
        <title>Genomic Encyclopedia of Type Strains, Phase III (KMG-III): the genomes of soil and plant-associated and newly described type strains.</title>
        <authorList>
            <person name="Whitman W."/>
        </authorList>
    </citation>
    <scope>NUCLEOTIDE SEQUENCE [LARGE SCALE GENOMIC DNA]</scope>
    <source>
        <strain evidence="9 10">CECT 8075</strain>
    </source>
</reference>
<comment type="caution">
    <text evidence="9">The sequence shown here is derived from an EMBL/GenBank/DDBJ whole genome shotgun (WGS) entry which is preliminary data.</text>
</comment>
<dbReference type="PROSITE" id="PS00108">
    <property type="entry name" value="PROTEIN_KINASE_ST"/>
    <property type="match status" value="1"/>
</dbReference>
<evidence type="ECO:0000256" key="5">
    <source>
        <dbReference type="PROSITE-ProRule" id="PRU10141"/>
    </source>
</evidence>
<keyword evidence="4 5" id="KW-0067">ATP-binding</keyword>